<keyword evidence="1" id="KW-0812">Transmembrane</keyword>
<dbReference type="Pfam" id="PF01609">
    <property type="entry name" value="DDE_Tnp_1"/>
    <property type="match status" value="1"/>
</dbReference>
<dbReference type="PANTHER" id="PTHR35404:SF8">
    <property type="entry name" value="TRANSPOSASE OF TN10"/>
    <property type="match status" value="1"/>
</dbReference>
<gene>
    <name evidence="4" type="primary">tnpR_2</name>
    <name evidence="3" type="synonym">tnpR_1</name>
    <name evidence="3" type="ORF">NCTC12437_01227</name>
    <name evidence="4" type="ORF">NCTC12437_01361</name>
</gene>
<proteinExistence type="predicted"/>
<dbReference type="EMBL" id="UGNW01000001">
    <property type="protein sequence ID" value="STX31454.1"/>
    <property type="molecule type" value="Genomic_DNA"/>
</dbReference>
<name>A0A378I8P6_9GAMM</name>
<evidence type="ECO:0000313" key="5">
    <source>
        <dbReference type="Proteomes" id="UP000255066"/>
    </source>
</evidence>
<dbReference type="InterPro" id="IPR002559">
    <property type="entry name" value="Transposase_11"/>
</dbReference>
<dbReference type="EMBL" id="UGNW01000001">
    <property type="protein sequence ID" value="STX31587.1"/>
    <property type="molecule type" value="Genomic_DNA"/>
</dbReference>
<organism evidence="4 5">
    <name type="scientific">Legionella birminghamensis</name>
    <dbReference type="NCBI Taxonomy" id="28083"/>
    <lineage>
        <taxon>Bacteria</taxon>
        <taxon>Pseudomonadati</taxon>
        <taxon>Pseudomonadota</taxon>
        <taxon>Gammaproteobacteria</taxon>
        <taxon>Legionellales</taxon>
        <taxon>Legionellaceae</taxon>
        <taxon>Legionella</taxon>
    </lineage>
</organism>
<dbReference type="GO" id="GO:0006313">
    <property type="term" value="P:DNA transposition"/>
    <property type="evidence" value="ECO:0007669"/>
    <property type="project" value="InterPro"/>
</dbReference>
<dbReference type="AlphaFoldDB" id="A0A378I8P6"/>
<evidence type="ECO:0000256" key="1">
    <source>
        <dbReference type="SAM" id="Phobius"/>
    </source>
</evidence>
<feature type="transmembrane region" description="Helical" evidence="1">
    <location>
        <begin position="319"/>
        <end position="340"/>
    </location>
</feature>
<dbReference type="RefSeq" id="WP_115316979.1">
    <property type="nucleotide sequence ID" value="NZ_UGNW01000001.1"/>
</dbReference>
<protein>
    <submittedName>
        <fullName evidence="4">Transposase</fullName>
    </submittedName>
</protein>
<reference evidence="4 5" key="1">
    <citation type="submission" date="2018-06" db="EMBL/GenBank/DDBJ databases">
        <authorList>
            <consortium name="Pathogen Informatics"/>
            <person name="Doyle S."/>
        </authorList>
    </citation>
    <scope>NUCLEOTIDE SEQUENCE [LARGE SCALE GENOMIC DNA]</scope>
    <source>
        <strain evidence="4 5">NCTC12437</strain>
    </source>
</reference>
<accession>A0A378I8P6</accession>
<dbReference type="Proteomes" id="UP000255066">
    <property type="component" value="Unassembled WGS sequence"/>
</dbReference>
<dbReference type="GO" id="GO:0004803">
    <property type="term" value="F:transposase activity"/>
    <property type="evidence" value="ECO:0007669"/>
    <property type="project" value="InterPro"/>
</dbReference>
<keyword evidence="1" id="KW-1133">Transmembrane helix</keyword>
<sequence>MMEAIDILHTHLMEECPFIHGKRLQAVMDVACSLQKKQNLSLTAIGKGLSGDISLKHKIKKVDRLEGNKHLYEEIGAIYTGLSSFLFQYLAFQEDVPVLIDLCYLKDDHDIQMLSAEIALKGRSIPLYREVFRSGGLSGRAHSFLQGLMPCIPKNKTVIFIMDAGFGEDWLKAIESLGWFWLTRIRQGKMLKLGADEEWTTVKDFVPQISEKTKSYNQAFIMKDHNRACRVITTQRSPGEKRNLSRVPRNDKAGSNHYRRLAREPWILATNLPKETFNATKVVNYYSKRMQIEQSFRDVKSHQFGLSARYASTKSIYRWGVKMLLAAIVQLMFWIIGVIAHSQNYQRVFQANTVRDKKVFSYFYLGQLMVEFDKIHELVIDHENLPNLIEQELARKW</sequence>
<evidence type="ECO:0000259" key="2">
    <source>
        <dbReference type="Pfam" id="PF01609"/>
    </source>
</evidence>
<dbReference type="InterPro" id="IPR012337">
    <property type="entry name" value="RNaseH-like_sf"/>
</dbReference>
<feature type="domain" description="Transposase IS4-like" evidence="2">
    <location>
        <begin position="152"/>
        <end position="312"/>
    </location>
</feature>
<evidence type="ECO:0000313" key="3">
    <source>
        <dbReference type="EMBL" id="STX31454.1"/>
    </source>
</evidence>
<dbReference type="PANTHER" id="PTHR35404">
    <property type="entry name" value="TRANSPOSASE OF TN10"/>
    <property type="match status" value="1"/>
</dbReference>
<evidence type="ECO:0000313" key="4">
    <source>
        <dbReference type="EMBL" id="STX31587.1"/>
    </source>
</evidence>
<dbReference type="Gene3D" id="3.90.350.10">
    <property type="entry name" value="Transposase Inhibitor Protein From Tn5, Chain A, domain 1"/>
    <property type="match status" value="1"/>
</dbReference>
<dbReference type="NCBIfam" id="NF033591">
    <property type="entry name" value="transpos_IS4_2"/>
    <property type="match status" value="1"/>
</dbReference>
<dbReference type="InterPro" id="IPR047658">
    <property type="entry name" value="IS4-like_transpos"/>
</dbReference>
<dbReference type="GO" id="GO:0003677">
    <property type="term" value="F:DNA binding"/>
    <property type="evidence" value="ECO:0007669"/>
    <property type="project" value="InterPro"/>
</dbReference>
<dbReference type="SUPFAM" id="SSF53098">
    <property type="entry name" value="Ribonuclease H-like"/>
    <property type="match status" value="1"/>
</dbReference>
<keyword evidence="1" id="KW-0472">Membrane</keyword>